<dbReference type="GeneID" id="98665394"/>
<dbReference type="RefSeq" id="WP_066599813.1">
    <property type="nucleotide sequence ID" value="NZ_FORY01000008.1"/>
</dbReference>
<sequence length="165" mass="18028">MSDRIFPQKTATGVLSWVSTLAKAVLGLTLILSLTACVAQFRNHGYVPSAEQLAQISVGVDTKETIKDEIGTPGTEGILDSSAWYYVRSQFRHLGAFEPKEVDRQVVAISFDAQGRVSNVERFGLEQGRVVVLSRRVTDDGVKGITFLQQLFGNLGNVSAEQLLQ</sequence>
<dbReference type="EMBL" id="FORY01000008">
    <property type="protein sequence ID" value="SFJ70786.1"/>
    <property type="molecule type" value="Genomic_DNA"/>
</dbReference>
<dbReference type="STRING" id="576117.SAMN04488138_108161"/>
<reference evidence="4 5" key="1">
    <citation type="submission" date="2016-10" db="EMBL/GenBank/DDBJ databases">
        <authorList>
            <person name="de Groot N.N."/>
        </authorList>
    </citation>
    <scope>NUCLEOTIDE SEQUENCE [LARGE SCALE GENOMIC DNA]</scope>
    <source>
        <strain evidence="4 5">CGMCC 1.8891</strain>
    </source>
</reference>
<dbReference type="Pfam" id="PF04355">
    <property type="entry name" value="BamE"/>
    <property type="match status" value="1"/>
</dbReference>
<evidence type="ECO:0000256" key="2">
    <source>
        <dbReference type="ARBA" id="ARBA00023136"/>
    </source>
</evidence>
<keyword evidence="1" id="KW-0732">Signal</keyword>
<name>A0A1I3TMB4_9RHOB</name>
<dbReference type="InterPro" id="IPR007450">
    <property type="entry name" value="BamE_dom"/>
</dbReference>
<keyword evidence="2" id="KW-0472">Membrane</keyword>
<protein>
    <submittedName>
        <fullName evidence="4">Beta-barrel assembly machine subunit BamE</fullName>
    </submittedName>
</protein>
<gene>
    <name evidence="4" type="ORF">SAMN04488138_108161</name>
</gene>
<evidence type="ECO:0000259" key="3">
    <source>
        <dbReference type="Pfam" id="PF04355"/>
    </source>
</evidence>
<keyword evidence="5" id="KW-1185">Reference proteome</keyword>
<dbReference type="InterPro" id="IPR037873">
    <property type="entry name" value="BamE-like"/>
</dbReference>
<dbReference type="AlphaFoldDB" id="A0A1I3TMB4"/>
<feature type="domain" description="Outer membrane protein assembly factor BamE" evidence="3">
    <location>
        <begin position="45"/>
        <end position="120"/>
    </location>
</feature>
<evidence type="ECO:0000313" key="5">
    <source>
        <dbReference type="Proteomes" id="UP000183299"/>
    </source>
</evidence>
<evidence type="ECO:0000256" key="1">
    <source>
        <dbReference type="ARBA" id="ARBA00022729"/>
    </source>
</evidence>
<dbReference type="Gene3D" id="3.30.1450.10">
    <property type="match status" value="1"/>
</dbReference>
<proteinExistence type="predicted"/>
<organism evidence="4 5">
    <name type="scientific">Celeribacter halophilus</name>
    <dbReference type="NCBI Taxonomy" id="576117"/>
    <lineage>
        <taxon>Bacteria</taxon>
        <taxon>Pseudomonadati</taxon>
        <taxon>Pseudomonadota</taxon>
        <taxon>Alphaproteobacteria</taxon>
        <taxon>Rhodobacterales</taxon>
        <taxon>Roseobacteraceae</taxon>
        <taxon>Celeribacter</taxon>
    </lineage>
</organism>
<dbReference type="Proteomes" id="UP000183299">
    <property type="component" value="Unassembled WGS sequence"/>
</dbReference>
<dbReference type="GO" id="GO:0019867">
    <property type="term" value="C:outer membrane"/>
    <property type="evidence" value="ECO:0007669"/>
    <property type="project" value="InterPro"/>
</dbReference>
<accession>A0A1I3TMB4</accession>
<evidence type="ECO:0000313" key="4">
    <source>
        <dbReference type="EMBL" id="SFJ70786.1"/>
    </source>
</evidence>
<dbReference type="OrthoDB" id="7203955at2"/>